<dbReference type="AlphaFoldDB" id="A0A841KVY5"/>
<sequence length="65" mass="7402">MEKRKREQNKEKEVSKLDMEVGEEIVVERKIFDRAALPARLFGYVGGIDGGNVPGLMTKTHKDQK</sequence>
<name>A0A841KVY5_9FIRM</name>
<reference evidence="1 2" key="1">
    <citation type="submission" date="2020-08" db="EMBL/GenBank/DDBJ databases">
        <title>Genomic Encyclopedia of Type Strains, Phase IV (KMG-IV): sequencing the most valuable type-strain genomes for metagenomic binning, comparative biology and taxonomic classification.</title>
        <authorList>
            <person name="Goeker M."/>
        </authorList>
    </citation>
    <scope>NUCLEOTIDE SEQUENCE [LARGE SCALE GENOMIC DNA]</scope>
    <source>
        <strain evidence="1 2">DSM 103526</strain>
    </source>
</reference>
<organism evidence="1 2">
    <name type="scientific">Anaerosolibacter carboniphilus</name>
    <dbReference type="NCBI Taxonomy" id="1417629"/>
    <lineage>
        <taxon>Bacteria</taxon>
        <taxon>Bacillati</taxon>
        <taxon>Bacillota</taxon>
        <taxon>Clostridia</taxon>
        <taxon>Peptostreptococcales</taxon>
        <taxon>Thermotaleaceae</taxon>
        <taxon>Anaerosolibacter</taxon>
    </lineage>
</organism>
<dbReference type="RefSeq" id="WP_184310706.1">
    <property type="nucleotide sequence ID" value="NZ_JACHEN010000012.1"/>
</dbReference>
<proteinExistence type="predicted"/>
<evidence type="ECO:0000313" key="1">
    <source>
        <dbReference type="EMBL" id="MBB6216180.1"/>
    </source>
</evidence>
<gene>
    <name evidence="1" type="ORF">HNQ80_002279</name>
</gene>
<comment type="caution">
    <text evidence="1">The sequence shown here is derived from an EMBL/GenBank/DDBJ whole genome shotgun (WGS) entry which is preliminary data.</text>
</comment>
<accession>A0A841KVY5</accession>
<dbReference type="Proteomes" id="UP000579281">
    <property type="component" value="Unassembled WGS sequence"/>
</dbReference>
<dbReference type="EMBL" id="JACHEN010000012">
    <property type="protein sequence ID" value="MBB6216180.1"/>
    <property type="molecule type" value="Genomic_DNA"/>
</dbReference>
<keyword evidence="2" id="KW-1185">Reference proteome</keyword>
<protein>
    <submittedName>
        <fullName evidence="1">Uncharacterized protein</fullName>
    </submittedName>
</protein>
<evidence type="ECO:0000313" key="2">
    <source>
        <dbReference type="Proteomes" id="UP000579281"/>
    </source>
</evidence>